<dbReference type="RefSeq" id="WP_077278534.1">
    <property type="nucleotide sequence ID" value="NZ_MVBK01000042.1"/>
</dbReference>
<dbReference type="InterPro" id="IPR045584">
    <property type="entry name" value="Pilin-like"/>
</dbReference>
<reference evidence="3 4" key="1">
    <citation type="submission" date="2017-02" db="EMBL/GenBank/DDBJ databases">
        <title>Genomic diversity within the haloalkaliphilic genus Thioalkalivibrio.</title>
        <authorList>
            <person name="Ahn A.-C."/>
            <person name="Meier-Kolthoff J."/>
            <person name="Overmars L."/>
            <person name="Richter M."/>
            <person name="Woyke T."/>
            <person name="Sorokin D.Y."/>
            <person name="Muyzer G."/>
        </authorList>
    </citation>
    <scope>NUCLEOTIDE SEQUENCE [LARGE SCALE GENOMIC DNA]</scope>
    <source>
        <strain evidence="3 4">ALJD</strain>
    </source>
</reference>
<gene>
    <name evidence="3" type="ORF">B1C78_07500</name>
</gene>
<dbReference type="EMBL" id="MVBK01000042">
    <property type="protein sequence ID" value="OOG24911.1"/>
    <property type="molecule type" value="Genomic_DNA"/>
</dbReference>
<feature type="transmembrane region" description="Helical" evidence="2">
    <location>
        <begin position="21"/>
        <end position="40"/>
    </location>
</feature>
<protein>
    <recommendedName>
        <fullName evidence="5">Pilus assembly protein PilW</fullName>
    </recommendedName>
</protein>
<organism evidence="3 4">
    <name type="scientific">Thioalkalivibrio denitrificans</name>
    <dbReference type="NCBI Taxonomy" id="108003"/>
    <lineage>
        <taxon>Bacteria</taxon>
        <taxon>Pseudomonadati</taxon>
        <taxon>Pseudomonadota</taxon>
        <taxon>Gammaproteobacteria</taxon>
        <taxon>Chromatiales</taxon>
        <taxon>Ectothiorhodospiraceae</taxon>
        <taxon>Thioalkalivibrio</taxon>
    </lineage>
</organism>
<proteinExistence type="predicted"/>
<feature type="region of interest" description="Disordered" evidence="1">
    <location>
        <begin position="200"/>
        <end position="226"/>
    </location>
</feature>
<keyword evidence="2" id="KW-0812">Transmembrane</keyword>
<keyword evidence="4" id="KW-1185">Reference proteome</keyword>
<dbReference type="GO" id="GO:0043683">
    <property type="term" value="P:type IV pilus assembly"/>
    <property type="evidence" value="ECO:0007669"/>
    <property type="project" value="InterPro"/>
</dbReference>
<keyword evidence="2" id="KW-0472">Membrane</keyword>
<dbReference type="InterPro" id="IPR032092">
    <property type="entry name" value="PilW"/>
</dbReference>
<dbReference type="STRING" id="108003.B1C78_07500"/>
<evidence type="ECO:0000313" key="3">
    <source>
        <dbReference type="EMBL" id="OOG24911.1"/>
    </source>
</evidence>
<feature type="compositionally biased region" description="Polar residues" evidence="1">
    <location>
        <begin position="200"/>
        <end position="212"/>
    </location>
</feature>
<accession>A0A1V3NIL0</accession>
<dbReference type="InterPro" id="IPR012902">
    <property type="entry name" value="N_methyl_site"/>
</dbReference>
<dbReference type="PROSITE" id="PS00409">
    <property type="entry name" value="PROKAR_NTER_METHYL"/>
    <property type="match status" value="1"/>
</dbReference>
<comment type="caution">
    <text evidence="3">The sequence shown here is derived from an EMBL/GenBank/DDBJ whole genome shotgun (WGS) entry which is preliminary data.</text>
</comment>
<dbReference type="AlphaFoldDB" id="A0A1V3NIL0"/>
<dbReference type="Pfam" id="PF07963">
    <property type="entry name" value="N_methyl"/>
    <property type="match status" value="1"/>
</dbReference>
<dbReference type="Proteomes" id="UP000189462">
    <property type="component" value="Unassembled WGS sequence"/>
</dbReference>
<dbReference type="NCBIfam" id="TIGR02532">
    <property type="entry name" value="IV_pilin_GFxxxE"/>
    <property type="match status" value="1"/>
</dbReference>
<keyword evidence="2" id="KW-1133">Transmembrane helix</keyword>
<dbReference type="SUPFAM" id="SSF54523">
    <property type="entry name" value="Pili subunits"/>
    <property type="match status" value="1"/>
</dbReference>
<evidence type="ECO:0000313" key="4">
    <source>
        <dbReference type="Proteomes" id="UP000189462"/>
    </source>
</evidence>
<dbReference type="Pfam" id="PF16074">
    <property type="entry name" value="PilW"/>
    <property type="match status" value="1"/>
</dbReference>
<name>A0A1V3NIL0_9GAMM</name>
<evidence type="ECO:0000256" key="2">
    <source>
        <dbReference type="SAM" id="Phobius"/>
    </source>
</evidence>
<sequence>MRARPIQAFCRRQQGLSLVELMVALLIALILTAGVIQIFLGSNQTYRFTEGASRVQENARFAMDTLQRDLRMAGYRGCTRNITSWLNDTSGTEWEHILGGPAVTGWEAGGTAPGNLFALPGTASWSNGTASALPTAINNDGNRIPGSDILVVNGARVLDIQPSASQPQGSVISLTGPNGLPGHSIVLAVAGDCSGGDLWQKQSSDSAANLSRGSGGSPGNWPPAGTPFANIHGGETQILSFRSTAYYVRTGASGEPSLYRLRLDPRNDEDWQAEELVEGVESMQVLYGLDDTGNRTADEYVTAAGVSDWESVVSVRVALLMRSPQEVNNEPDTRVYNLIGTRIDPVDDRRIRQVATTTVAVRNRLP</sequence>
<evidence type="ECO:0008006" key="5">
    <source>
        <dbReference type="Google" id="ProtNLM"/>
    </source>
</evidence>
<dbReference type="OrthoDB" id="5296662at2"/>
<evidence type="ECO:0000256" key="1">
    <source>
        <dbReference type="SAM" id="MobiDB-lite"/>
    </source>
</evidence>